<dbReference type="OrthoDB" id="5577072at2759"/>
<dbReference type="Proteomes" id="UP000037460">
    <property type="component" value="Unassembled WGS sequence"/>
</dbReference>
<keyword evidence="2" id="KW-1185">Reference proteome</keyword>
<dbReference type="InterPro" id="IPR045166">
    <property type="entry name" value="Spp2-like"/>
</dbReference>
<reference evidence="2" key="1">
    <citation type="journal article" date="2015" name="PLoS Genet.">
        <title>Genome Sequence and Transcriptome Analyses of Chrysochromulina tobin: Metabolic Tools for Enhanced Algal Fitness in the Prominent Order Prymnesiales (Haptophyceae).</title>
        <authorList>
            <person name="Hovde B.T."/>
            <person name="Deodato C.R."/>
            <person name="Hunsperger H.M."/>
            <person name="Ryken S.A."/>
            <person name="Yost W."/>
            <person name="Jha R.K."/>
            <person name="Patterson J."/>
            <person name="Monnat R.J. Jr."/>
            <person name="Barlow S.B."/>
            <person name="Starkenburg S.R."/>
            <person name="Cattolico R.A."/>
        </authorList>
    </citation>
    <scope>NUCLEOTIDE SEQUENCE</scope>
    <source>
        <strain evidence="2">CCMP291</strain>
    </source>
</reference>
<sequence length="106" mass="11610">MLYNKKGVVVDVSSVDAFTVRMDDTQKLHEGLSHAAVETALPKRGGTVLILRGAHRLRRGMLLERRSEDARAVVQLAGDLRVVEVSFDDVAEWVGGLGEQLDIADL</sequence>
<protein>
    <submittedName>
        <fullName evidence="1">Uncharacterized protein</fullName>
    </submittedName>
</protein>
<dbReference type="GO" id="GO:0000398">
    <property type="term" value="P:mRNA splicing, via spliceosome"/>
    <property type="evidence" value="ECO:0007669"/>
    <property type="project" value="InterPro"/>
</dbReference>
<dbReference type="Pfam" id="PF25088">
    <property type="entry name" value="GPKOW_C"/>
    <property type="match status" value="1"/>
</dbReference>
<dbReference type="AlphaFoldDB" id="A0A0M0JDM5"/>
<dbReference type="PANTHER" id="PTHR15818:SF2">
    <property type="entry name" value="G-PATCH DOMAIN AND KOW MOTIFS-CONTAINING PROTEIN"/>
    <property type="match status" value="1"/>
</dbReference>
<evidence type="ECO:0000313" key="1">
    <source>
        <dbReference type="EMBL" id="KOO24570.1"/>
    </source>
</evidence>
<accession>A0A0M0JDM5</accession>
<gene>
    <name evidence="1" type="ORF">Ctob_006423</name>
</gene>
<organism evidence="1 2">
    <name type="scientific">Chrysochromulina tobinii</name>
    <dbReference type="NCBI Taxonomy" id="1460289"/>
    <lineage>
        <taxon>Eukaryota</taxon>
        <taxon>Haptista</taxon>
        <taxon>Haptophyta</taxon>
        <taxon>Prymnesiophyceae</taxon>
        <taxon>Prymnesiales</taxon>
        <taxon>Chrysochromulinaceae</taxon>
        <taxon>Chrysochromulina</taxon>
    </lineage>
</organism>
<dbReference type="GO" id="GO:0005681">
    <property type="term" value="C:spliceosomal complex"/>
    <property type="evidence" value="ECO:0007669"/>
    <property type="project" value="TreeGrafter"/>
</dbReference>
<comment type="caution">
    <text evidence="1">The sequence shown here is derived from an EMBL/GenBank/DDBJ whole genome shotgun (WGS) entry which is preliminary data.</text>
</comment>
<dbReference type="PANTHER" id="PTHR15818">
    <property type="entry name" value="G PATCH AND KOW-CONTAINING"/>
    <property type="match status" value="1"/>
</dbReference>
<proteinExistence type="predicted"/>
<name>A0A0M0JDM5_9EUKA</name>
<evidence type="ECO:0000313" key="2">
    <source>
        <dbReference type="Proteomes" id="UP000037460"/>
    </source>
</evidence>
<dbReference type="EMBL" id="JWZX01003079">
    <property type="protein sequence ID" value="KOO24570.1"/>
    <property type="molecule type" value="Genomic_DNA"/>
</dbReference>